<keyword evidence="2" id="KW-0479">Metal-binding</keyword>
<dbReference type="PROSITE" id="PS50089">
    <property type="entry name" value="ZF_RING_2"/>
    <property type="match status" value="1"/>
</dbReference>
<organism evidence="11 12">
    <name type="scientific">Datura stramonium</name>
    <name type="common">Jimsonweed</name>
    <name type="synonym">Common thornapple</name>
    <dbReference type="NCBI Taxonomy" id="4076"/>
    <lineage>
        <taxon>Eukaryota</taxon>
        <taxon>Viridiplantae</taxon>
        <taxon>Streptophyta</taxon>
        <taxon>Embryophyta</taxon>
        <taxon>Tracheophyta</taxon>
        <taxon>Spermatophyta</taxon>
        <taxon>Magnoliopsida</taxon>
        <taxon>eudicotyledons</taxon>
        <taxon>Gunneridae</taxon>
        <taxon>Pentapetalae</taxon>
        <taxon>asterids</taxon>
        <taxon>lamiids</taxon>
        <taxon>Solanales</taxon>
        <taxon>Solanaceae</taxon>
        <taxon>Solanoideae</taxon>
        <taxon>Datureae</taxon>
        <taxon>Datura</taxon>
    </lineage>
</organism>
<dbReference type="InterPro" id="IPR044066">
    <property type="entry name" value="TRIAD_supradom"/>
</dbReference>
<sequence>MRKLSPNLDKHHGLETVLEVPLPEEMFSKTGRSTAAIKWKNMLNLIRADKLSARSKAVSASNDQFMFLLRIVGSALIPFQVQLDHAVCLPVTDGSIKASTAKYIVQQYLAASGGQAALNSINSMYAVGKLQMAMSDIQQSGNQMNSQRTCEDGGFVLWQKNPDLWFLELVVSDGKVSAGSNGTVAWSHSSTNSNASKGPPRPLRRFFQGLDPRSTANLFLNAVCIGEKKIKDEGCFMLKLETSKDMLKAQSTANTEVIHHTIWGYFSQRSGLLIQFEDTKLVRLKPAKDDDSIFWETSMESTLKDYRYVEGISIAHSGRTTATIYRYGKNIEYRAKVEETWRIEEIDFNISGLSMDCFLPPADVNKENENEEWDSRVSLPGNRAQTKRKMEEESPRRSKNLCSRQGVAGEVEMESAESQIFNSGEEDDIQLQQILFDSAQSHSGKKLESRSNRVAGKKVIETRYSRTHCVICDDAKPPKTLKRGSSCPHHYCEECIRIYIGEEINKDINKVKCPVSNCKNILDLKLLMPKDFLVRVEDAIREAQVLASPREIECPFGDCTGKMIDDKKSFLIRACPQCWRIFCVVCKESWHSGVTCDAYRQLKLLY</sequence>
<evidence type="ECO:0000256" key="4">
    <source>
        <dbReference type="ARBA" id="ARBA00022771"/>
    </source>
</evidence>
<protein>
    <recommendedName>
        <fullName evidence="13">RBR-type E3 ubiquitin transferase</fullName>
    </recommendedName>
</protein>
<feature type="domain" description="RING-type" evidence="10">
    <location>
        <begin position="465"/>
        <end position="606"/>
    </location>
</feature>
<evidence type="ECO:0000313" key="12">
    <source>
        <dbReference type="Proteomes" id="UP000823775"/>
    </source>
</evidence>
<dbReference type="SMART" id="SM00647">
    <property type="entry name" value="IBR"/>
    <property type="match status" value="1"/>
</dbReference>
<dbReference type="InterPro" id="IPR001841">
    <property type="entry name" value="Znf_RING"/>
</dbReference>
<dbReference type="Pfam" id="PF04788">
    <property type="entry name" value="DUF620"/>
    <property type="match status" value="1"/>
</dbReference>
<keyword evidence="12" id="KW-1185">Reference proteome</keyword>
<dbReference type="EMBL" id="JACEIK010001410">
    <property type="protein sequence ID" value="MCD7469144.1"/>
    <property type="molecule type" value="Genomic_DNA"/>
</dbReference>
<keyword evidence="1" id="KW-0808">Transferase</keyword>
<keyword evidence="6" id="KW-0862">Zinc</keyword>
<feature type="region of interest" description="Disordered" evidence="8">
    <location>
        <begin position="369"/>
        <end position="401"/>
    </location>
</feature>
<evidence type="ECO:0000259" key="9">
    <source>
        <dbReference type="PROSITE" id="PS50089"/>
    </source>
</evidence>
<keyword evidence="4 7" id="KW-0863">Zinc-finger</keyword>
<name>A0ABS8TDZ7_DATST</name>
<dbReference type="InterPro" id="IPR013083">
    <property type="entry name" value="Znf_RING/FYVE/PHD"/>
</dbReference>
<accession>A0ABS8TDZ7</accession>
<evidence type="ECO:0000256" key="5">
    <source>
        <dbReference type="ARBA" id="ARBA00022786"/>
    </source>
</evidence>
<dbReference type="InterPro" id="IPR006873">
    <property type="entry name" value="DUF620"/>
</dbReference>
<dbReference type="Gene3D" id="3.30.40.10">
    <property type="entry name" value="Zinc/RING finger domain, C3HC4 (zinc finger)"/>
    <property type="match status" value="1"/>
</dbReference>
<gene>
    <name evidence="11" type="ORF">HAX54_007981</name>
</gene>
<evidence type="ECO:0000256" key="8">
    <source>
        <dbReference type="SAM" id="MobiDB-lite"/>
    </source>
</evidence>
<evidence type="ECO:0000256" key="7">
    <source>
        <dbReference type="PROSITE-ProRule" id="PRU00175"/>
    </source>
</evidence>
<evidence type="ECO:0008006" key="13">
    <source>
        <dbReference type="Google" id="ProtNLM"/>
    </source>
</evidence>
<dbReference type="SUPFAM" id="SSF57850">
    <property type="entry name" value="RING/U-box"/>
    <property type="match status" value="2"/>
</dbReference>
<proteinExistence type="predicted"/>
<dbReference type="PROSITE" id="PS00518">
    <property type="entry name" value="ZF_RING_1"/>
    <property type="match status" value="1"/>
</dbReference>
<reference evidence="11 12" key="1">
    <citation type="journal article" date="2021" name="BMC Genomics">
        <title>Datura genome reveals duplications of psychoactive alkaloid biosynthetic genes and high mutation rate following tissue culture.</title>
        <authorList>
            <person name="Rajewski A."/>
            <person name="Carter-House D."/>
            <person name="Stajich J."/>
            <person name="Litt A."/>
        </authorList>
    </citation>
    <scope>NUCLEOTIDE SEQUENCE [LARGE SCALE GENOMIC DNA]</scope>
    <source>
        <strain evidence="11">AR-01</strain>
    </source>
</reference>
<dbReference type="PROSITE" id="PS51873">
    <property type="entry name" value="TRIAD"/>
    <property type="match status" value="1"/>
</dbReference>
<comment type="caution">
    <text evidence="11">The sequence shown here is derived from an EMBL/GenBank/DDBJ whole genome shotgun (WGS) entry which is preliminary data.</text>
</comment>
<dbReference type="InterPro" id="IPR017907">
    <property type="entry name" value="Znf_RING_CS"/>
</dbReference>
<evidence type="ECO:0000313" key="11">
    <source>
        <dbReference type="EMBL" id="MCD7469144.1"/>
    </source>
</evidence>
<evidence type="ECO:0000256" key="3">
    <source>
        <dbReference type="ARBA" id="ARBA00022737"/>
    </source>
</evidence>
<feature type="domain" description="RING-type" evidence="9">
    <location>
        <begin position="469"/>
        <end position="517"/>
    </location>
</feature>
<evidence type="ECO:0000256" key="6">
    <source>
        <dbReference type="ARBA" id="ARBA00022833"/>
    </source>
</evidence>
<keyword evidence="3" id="KW-0677">Repeat</keyword>
<dbReference type="PANTHER" id="PTHR31300">
    <property type="entry name" value="LIPASE"/>
    <property type="match status" value="1"/>
</dbReference>
<evidence type="ECO:0000259" key="10">
    <source>
        <dbReference type="PROSITE" id="PS51873"/>
    </source>
</evidence>
<dbReference type="Proteomes" id="UP000823775">
    <property type="component" value="Unassembled WGS sequence"/>
</dbReference>
<keyword evidence="5" id="KW-0833">Ubl conjugation pathway</keyword>
<dbReference type="InterPro" id="IPR002867">
    <property type="entry name" value="IBR_dom"/>
</dbReference>
<evidence type="ECO:0000256" key="1">
    <source>
        <dbReference type="ARBA" id="ARBA00022679"/>
    </source>
</evidence>
<dbReference type="PANTHER" id="PTHR31300:SF25">
    <property type="entry name" value="DUF620 FAMILY PROTEIN (DUF620)"/>
    <property type="match status" value="1"/>
</dbReference>
<evidence type="ECO:0000256" key="2">
    <source>
        <dbReference type="ARBA" id="ARBA00022723"/>
    </source>
</evidence>
<dbReference type="Pfam" id="PF01485">
    <property type="entry name" value="IBR"/>
    <property type="match status" value="1"/>
</dbReference>